<keyword evidence="2" id="KW-1185">Reference proteome</keyword>
<dbReference type="Proteomes" id="UP001057402">
    <property type="component" value="Chromosome 7"/>
</dbReference>
<evidence type="ECO:0000313" key="2">
    <source>
        <dbReference type="Proteomes" id="UP001057402"/>
    </source>
</evidence>
<evidence type="ECO:0000313" key="1">
    <source>
        <dbReference type="EMBL" id="KAI4342213.1"/>
    </source>
</evidence>
<sequence length="861" mass="98139">MDSLRKMSFNSHTRRISSSPTSSIPATPSHEELPILSSRNHDHLVPPEVVVNVSHPVEPSDAIQFWKDLEVRDAEDTKDRDPPPPPPTSHLLGDVSLEMDLEMDGPRGSENVLKVNGNGRSRDLRVSFDQVSLRSDGSGLPDDSCKEREGGEEKGDRKDADDEVVTCTSNVTFQRRSTLLRAKTRSRLMDPPENAERWSGRVPKSGMLGKSGPFRSGMIAKDGDDDDDETFFDEDFPEDLKMSNFNALTLLQWLGLILMVAVLVITLTIPSIKEKYLWELELWKWEVMVWVLICGRLISGWGMRIVVFFVERNFFLRKKVLYFVYGVRRAVQNCLWLSLVLIAWNLLFDKKVESHRHSGTLRYITKVLVCLLVATLLWLAKTLIVKVLASSFHVSTYFDRIQESLFNQYMIETLSGPPLVEIQAIEKEEERMTAELQTLQEAGATVPLELRAAMFSSLRNGKVMNSPVISRSTKLSRVLSRKVDQGITIGHLHKLNTKNISAWKMKRLIKIVKNGVLLTLDEQAVDTTYEDESTNLIRSENEAKVAARKIFQNVAKPGSKYIYMEDLMRFMREEEAWKAMTQFEGDMDRAKISKSNLKNWLVNVFRERRALALTLNDTKTAVNKLHHVVNGVVSVVIVIISLLILGIATSKFLLFLSSQLLLVAFVFGNTCKTVFEAIIFLFIMHPFDVGDRCEVDGVQLIVEEMNILTTVFLRSDNQKVLYPNSTLSTKSIGNFYRSPGMGDSIEFFVHISTPTEIIAIMKQRIVSFIENKKEHWCSSPTFVMKELDDLNRVKIALWLCHKMNHQDMGEKWGRRALLLEEMIKIFRELDLQYRLLPLDINVKSLPPAPTSTRMPPTWSAN</sequence>
<organism evidence="1 2">
    <name type="scientific">Melastoma candidum</name>
    <dbReference type="NCBI Taxonomy" id="119954"/>
    <lineage>
        <taxon>Eukaryota</taxon>
        <taxon>Viridiplantae</taxon>
        <taxon>Streptophyta</taxon>
        <taxon>Embryophyta</taxon>
        <taxon>Tracheophyta</taxon>
        <taxon>Spermatophyta</taxon>
        <taxon>Magnoliopsida</taxon>
        <taxon>eudicotyledons</taxon>
        <taxon>Gunneridae</taxon>
        <taxon>Pentapetalae</taxon>
        <taxon>rosids</taxon>
        <taxon>malvids</taxon>
        <taxon>Myrtales</taxon>
        <taxon>Melastomataceae</taxon>
        <taxon>Melastomatoideae</taxon>
        <taxon>Melastomateae</taxon>
        <taxon>Melastoma</taxon>
    </lineage>
</organism>
<protein>
    <submittedName>
        <fullName evidence="1">Uncharacterized protein</fullName>
    </submittedName>
</protein>
<gene>
    <name evidence="1" type="ORF">MLD38_026863</name>
</gene>
<comment type="caution">
    <text evidence="1">The sequence shown here is derived from an EMBL/GenBank/DDBJ whole genome shotgun (WGS) entry which is preliminary data.</text>
</comment>
<dbReference type="EMBL" id="CM042886">
    <property type="protein sequence ID" value="KAI4342213.1"/>
    <property type="molecule type" value="Genomic_DNA"/>
</dbReference>
<name>A0ACB9P194_9MYRT</name>
<reference evidence="2" key="1">
    <citation type="journal article" date="2023" name="Front. Plant Sci.">
        <title>Chromosomal-level genome assembly of Melastoma candidum provides insights into trichome evolution.</title>
        <authorList>
            <person name="Zhong Y."/>
            <person name="Wu W."/>
            <person name="Sun C."/>
            <person name="Zou P."/>
            <person name="Liu Y."/>
            <person name="Dai S."/>
            <person name="Zhou R."/>
        </authorList>
    </citation>
    <scope>NUCLEOTIDE SEQUENCE [LARGE SCALE GENOMIC DNA]</scope>
</reference>
<proteinExistence type="predicted"/>
<accession>A0ACB9P194</accession>